<dbReference type="STRING" id="523850.TON_1149"/>
<name>B6YX24_THEON</name>
<dbReference type="AlphaFoldDB" id="B6YX24"/>
<sequence>MRTHSFGIETVPVAIAEDLAIGSVHDGKNYKIMLAKLCDDEITAVKFLSGKNDWEGHCVAKLNDGYLIGGAVEGIATPEGGRNWKAYLAKINEDLEVLWEWKYRILGNECVYSILFLSDGFLLGGEVSDENGRGLFLMKVDREGNPIWTRTLGPWKNAVFGGFLGRKDSLTLIGSVNEEGWRVTAFDFNGKGDLTGKRELTEGIALSMTELDGRTLIAGYNGKDFWIALVGEGISWEITLGEGTATAILQEEDGILVEGELGGKATVLKLDFDGKPLWKKELWENGWVEVLGEGVTLGVKEEEGKTVMVVETI</sequence>
<dbReference type="GeneID" id="7018171"/>
<dbReference type="eggNOG" id="arCOG02559">
    <property type="taxonomic scope" value="Archaea"/>
</dbReference>
<protein>
    <submittedName>
        <fullName evidence="1">Uncharacterized protein</fullName>
    </submittedName>
</protein>
<dbReference type="PATRIC" id="fig|523850.10.peg.1156"/>
<evidence type="ECO:0000313" key="1">
    <source>
        <dbReference type="EMBL" id="ACJ16637.1"/>
    </source>
</evidence>
<evidence type="ECO:0000313" key="2">
    <source>
        <dbReference type="Proteomes" id="UP000002727"/>
    </source>
</evidence>
<proteinExistence type="predicted"/>
<organism evidence="1 2">
    <name type="scientific">Thermococcus onnurineus (strain NA1)</name>
    <dbReference type="NCBI Taxonomy" id="523850"/>
    <lineage>
        <taxon>Archaea</taxon>
        <taxon>Methanobacteriati</taxon>
        <taxon>Methanobacteriota</taxon>
        <taxon>Thermococci</taxon>
        <taxon>Thermococcales</taxon>
        <taxon>Thermococcaceae</taxon>
        <taxon>Thermococcus</taxon>
    </lineage>
</organism>
<dbReference type="HOGENOM" id="CLU_887454_0_0_2"/>
<reference evidence="1 2" key="1">
    <citation type="journal article" date="2008" name="J. Bacteriol.">
        <title>The complete genome sequence of Thermococcus onnurineus NA1 reveals a mixed heterotrophic and carboxydotrophic metabolism.</title>
        <authorList>
            <person name="Lee H.S."/>
            <person name="Kang S.G."/>
            <person name="Bae S.S."/>
            <person name="Lim J.K."/>
            <person name="Cho Y."/>
            <person name="Kim Y.J."/>
            <person name="Jeon J.H."/>
            <person name="Cha S.S."/>
            <person name="Kwon K.K."/>
            <person name="Kim H.T."/>
            <person name="Park C.J."/>
            <person name="Lee H.W."/>
            <person name="Kim S.I."/>
            <person name="Chun J."/>
            <person name="Colwell R.R."/>
            <person name="Kim S.J."/>
            <person name="Lee J.H."/>
        </authorList>
    </citation>
    <scope>NUCLEOTIDE SEQUENCE [LARGE SCALE GENOMIC DNA]</scope>
    <source>
        <strain evidence="1 2">NA1</strain>
    </source>
</reference>
<gene>
    <name evidence="1" type="ordered locus">TON_1149</name>
</gene>
<accession>B6YX24</accession>
<keyword evidence="2" id="KW-1185">Reference proteome</keyword>
<dbReference type="EMBL" id="CP000855">
    <property type="protein sequence ID" value="ACJ16637.1"/>
    <property type="molecule type" value="Genomic_DNA"/>
</dbReference>
<dbReference type="OrthoDB" id="97056at2157"/>
<dbReference type="Proteomes" id="UP000002727">
    <property type="component" value="Chromosome"/>
</dbReference>
<dbReference type="KEGG" id="ton:TON_1149"/>
<dbReference type="RefSeq" id="WP_012572109.1">
    <property type="nucleotide sequence ID" value="NC_011529.1"/>
</dbReference>